<feature type="compositionally biased region" description="Basic and acidic residues" evidence="1">
    <location>
        <begin position="133"/>
        <end position="148"/>
    </location>
</feature>
<dbReference type="EMBL" id="FN649760">
    <property type="protein sequence ID" value="CBN75057.1"/>
    <property type="molecule type" value="Genomic_DNA"/>
</dbReference>
<evidence type="ECO:0000256" key="1">
    <source>
        <dbReference type="SAM" id="MobiDB-lite"/>
    </source>
</evidence>
<evidence type="ECO:0000256" key="2">
    <source>
        <dbReference type="SAM" id="Phobius"/>
    </source>
</evidence>
<accession>D8LRF6</accession>
<dbReference type="InParanoid" id="D8LRF6"/>
<evidence type="ECO:0000313" key="4">
    <source>
        <dbReference type="Proteomes" id="UP000002630"/>
    </source>
</evidence>
<feature type="compositionally biased region" description="Gly residues" evidence="1">
    <location>
        <begin position="501"/>
        <end position="510"/>
    </location>
</feature>
<dbReference type="PANTHER" id="PTHR11319:SF35">
    <property type="entry name" value="OUTER MEMBRANE PROTEIN PMPC-RELATED"/>
    <property type="match status" value="1"/>
</dbReference>
<feature type="compositionally biased region" description="Gly residues" evidence="1">
    <location>
        <begin position="314"/>
        <end position="324"/>
    </location>
</feature>
<keyword evidence="2" id="KW-0472">Membrane</keyword>
<protein>
    <recommendedName>
        <fullName evidence="5">TRP C-terminal domain-containing protein</fullName>
    </recommendedName>
</protein>
<sequence>MSSFRTSPNASSENDTAEPDQGVMRRVQDKYTTVALTMAFFLYSTVSTVIFQTFSCDELEDVGKSYLRADYGIDCDSDRHKAFKLYAGLMILVYPIGIPVAFAVMLWRKRSMINPPKDILSAARVLHGSNPSQHEDERYGRPSEPDQRLSDRRIAQTAFLWRAYRPAAYYYEVLECFRRLLLTGCLVFILPNSAGQAAVACVLAVLTVAVFAFVSPYSDPDDHRAYTLGALAIFLTMFMGLVVRVDLADEETQSQLVLGVLLILLTIGLVVVAVAECLWEARRLSRGNREADGRDDHIFLRRRRGDRKRKDGGRGGGTGKGGAGDLEDKFRTSGSLYAPKLEDVPMNRAFGASRNSGAASAPEVFDAEKAAAAAAVAAAGAAGGGGPRPRGSQVFMLSSAGQDKKAHVAFAGTSSNVHPPVDTGTGGIGGAAPSFPVYRGTAGSSGIGEMGLRSSSGSHSPIHPRRDGGGGSGYPGLVPAEAESAPPGVVEMEPAPPLPVAGGGGAGGEGDGVRKKRAKKRSSKSRRDGGRGRSSSSRRLGGGDGGMRPAVPDAGPEMDEMRPSPGDGTGAAGPWMS</sequence>
<keyword evidence="4" id="KW-1185">Reference proteome</keyword>
<feature type="region of interest" description="Disordered" evidence="1">
    <location>
        <begin position="1"/>
        <end position="23"/>
    </location>
</feature>
<dbReference type="OrthoDB" id="5950997at2759"/>
<keyword evidence="2" id="KW-0812">Transmembrane</keyword>
<organism evidence="3 4">
    <name type="scientific">Ectocarpus siliculosus</name>
    <name type="common">Brown alga</name>
    <name type="synonym">Conferva siliculosa</name>
    <dbReference type="NCBI Taxonomy" id="2880"/>
    <lineage>
        <taxon>Eukaryota</taxon>
        <taxon>Sar</taxon>
        <taxon>Stramenopiles</taxon>
        <taxon>Ochrophyta</taxon>
        <taxon>PX clade</taxon>
        <taxon>Phaeophyceae</taxon>
        <taxon>Ectocarpales</taxon>
        <taxon>Ectocarpaceae</taxon>
        <taxon>Ectocarpus</taxon>
    </lineage>
</organism>
<dbReference type="Proteomes" id="UP000002630">
    <property type="component" value="Unassembled WGS sequence"/>
</dbReference>
<feature type="region of interest" description="Disordered" evidence="1">
    <location>
        <begin position="129"/>
        <end position="148"/>
    </location>
</feature>
<name>D8LRF6_ECTSI</name>
<feature type="transmembrane region" description="Helical" evidence="2">
    <location>
        <begin position="196"/>
        <end position="214"/>
    </location>
</feature>
<feature type="compositionally biased region" description="Polar residues" evidence="1">
    <location>
        <begin position="1"/>
        <end position="14"/>
    </location>
</feature>
<feature type="region of interest" description="Disordered" evidence="1">
    <location>
        <begin position="301"/>
        <end position="330"/>
    </location>
</feature>
<feature type="compositionally biased region" description="Basic residues" evidence="1">
    <location>
        <begin position="514"/>
        <end position="524"/>
    </location>
</feature>
<reference evidence="3 4" key="1">
    <citation type="journal article" date="2010" name="Nature">
        <title>The Ectocarpus genome and the independent evolution of multicellularity in brown algae.</title>
        <authorList>
            <person name="Cock J.M."/>
            <person name="Sterck L."/>
            <person name="Rouze P."/>
            <person name="Scornet D."/>
            <person name="Allen A.E."/>
            <person name="Amoutzias G."/>
            <person name="Anthouard V."/>
            <person name="Artiguenave F."/>
            <person name="Aury J.M."/>
            <person name="Badger J.H."/>
            <person name="Beszteri B."/>
            <person name="Billiau K."/>
            <person name="Bonnet E."/>
            <person name="Bothwell J.H."/>
            <person name="Bowler C."/>
            <person name="Boyen C."/>
            <person name="Brownlee C."/>
            <person name="Carrano C.J."/>
            <person name="Charrier B."/>
            <person name="Cho G.Y."/>
            <person name="Coelho S.M."/>
            <person name="Collen J."/>
            <person name="Corre E."/>
            <person name="Da Silva C."/>
            <person name="Delage L."/>
            <person name="Delaroque N."/>
            <person name="Dittami S.M."/>
            <person name="Doulbeau S."/>
            <person name="Elias M."/>
            <person name="Farnham G."/>
            <person name="Gachon C.M."/>
            <person name="Gschloessl B."/>
            <person name="Heesch S."/>
            <person name="Jabbari K."/>
            <person name="Jubin C."/>
            <person name="Kawai H."/>
            <person name="Kimura K."/>
            <person name="Kloareg B."/>
            <person name="Kupper F.C."/>
            <person name="Lang D."/>
            <person name="Le Bail A."/>
            <person name="Leblanc C."/>
            <person name="Lerouge P."/>
            <person name="Lohr M."/>
            <person name="Lopez P.J."/>
            <person name="Martens C."/>
            <person name="Maumus F."/>
            <person name="Michel G."/>
            <person name="Miranda-Saavedra D."/>
            <person name="Morales J."/>
            <person name="Moreau H."/>
            <person name="Motomura T."/>
            <person name="Nagasato C."/>
            <person name="Napoli C.A."/>
            <person name="Nelson D.R."/>
            <person name="Nyvall-Collen P."/>
            <person name="Peters A.F."/>
            <person name="Pommier C."/>
            <person name="Potin P."/>
            <person name="Poulain J."/>
            <person name="Quesneville H."/>
            <person name="Read B."/>
            <person name="Rensing S.A."/>
            <person name="Ritter A."/>
            <person name="Rousvoal S."/>
            <person name="Samanta M."/>
            <person name="Samson G."/>
            <person name="Schroeder D.C."/>
            <person name="Segurens B."/>
            <person name="Strittmatter M."/>
            <person name="Tonon T."/>
            <person name="Tregear J.W."/>
            <person name="Valentin K."/>
            <person name="von Dassow P."/>
            <person name="Yamagishi T."/>
            <person name="Van de Peer Y."/>
            <person name="Wincker P."/>
        </authorList>
    </citation>
    <scope>NUCLEOTIDE SEQUENCE [LARGE SCALE GENOMIC DNA]</scope>
    <source>
        <strain evidence="4">Ec32 / CCAP1310/4</strain>
    </source>
</reference>
<feature type="transmembrane region" description="Helical" evidence="2">
    <location>
        <begin position="86"/>
        <end position="107"/>
    </location>
</feature>
<evidence type="ECO:0008006" key="5">
    <source>
        <dbReference type="Google" id="ProtNLM"/>
    </source>
</evidence>
<keyword evidence="2" id="KW-1133">Transmembrane helix</keyword>
<feature type="region of interest" description="Disordered" evidence="1">
    <location>
        <begin position="446"/>
        <end position="577"/>
    </location>
</feature>
<dbReference type="PANTHER" id="PTHR11319">
    <property type="entry name" value="G PROTEIN-COUPLED RECEPTOR-RELATED"/>
    <property type="match status" value="1"/>
</dbReference>
<gene>
    <name evidence="3" type="ORF">Esi_0066_0056</name>
</gene>
<proteinExistence type="predicted"/>
<dbReference type="eggNOG" id="ENOG502STRI">
    <property type="taxonomic scope" value="Eukaryota"/>
</dbReference>
<feature type="transmembrane region" description="Helical" evidence="2">
    <location>
        <begin position="34"/>
        <end position="54"/>
    </location>
</feature>
<evidence type="ECO:0000313" key="3">
    <source>
        <dbReference type="EMBL" id="CBN75057.1"/>
    </source>
</evidence>
<dbReference type="AlphaFoldDB" id="D8LRF6"/>
<feature type="transmembrane region" description="Helical" evidence="2">
    <location>
        <begin position="226"/>
        <end position="245"/>
    </location>
</feature>
<feature type="transmembrane region" description="Helical" evidence="2">
    <location>
        <begin position="257"/>
        <end position="279"/>
    </location>
</feature>